<dbReference type="EMBL" id="OA882972">
    <property type="protein sequence ID" value="CAD7277538.1"/>
    <property type="molecule type" value="Genomic_DNA"/>
</dbReference>
<name>A0A7R9GDY0_9CRUS</name>
<evidence type="ECO:0000313" key="1">
    <source>
        <dbReference type="EMBL" id="CAD7277538.1"/>
    </source>
</evidence>
<gene>
    <name evidence="1" type="ORF">NMOB1V02_LOCUS5268</name>
</gene>
<dbReference type="OrthoDB" id="6336300at2759"/>
<organism evidence="1">
    <name type="scientific">Notodromas monacha</name>
    <dbReference type="NCBI Taxonomy" id="399045"/>
    <lineage>
        <taxon>Eukaryota</taxon>
        <taxon>Metazoa</taxon>
        <taxon>Ecdysozoa</taxon>
        <taxon>Arthropoda</taxon>
        <taxon>Crustacea</taxon>
        <taxon>Oligostraca</taxon>
        <taxon>Ostracoda</taxon>
        <taxon>Podocopa</taxon>
        <taxon>Podocopida</taxon>
        <taxon>Cypridocopina</taxon>
        <taxon>Cypridoidea</taxon>
        <taxon>Cyprididae</taxon>
        <taxon>Notodromas</taxon>
    </lineage>
</organism>
<dbReference type="EMBL" id="CAJPEX010000935">
    <property type="protein sequence ID" value="CAG0917690.1"/>
    <property type="molecule type" value="Genomic_DNA"/>
</dbReference>
<dbReference type="AlphaFoldDB" id="A0A7R9GDY0"/>
<accession>A0A7R9GDY0</accession>
<dbReference type="Proteomes" id="UP000678499">
    <property type="component" value="Unassembled WGS sequence"/>
</dbReference>
<protein>
    <submittedName>
        <fullName evidence="1">Uncharacterized protein</fullName>
    </submittedName>
</protein>
<evidence type="ECO:0000313" key="2">
    <source>
        <dbReference type="Proteomes" id="UP000678499"/>
    </source>
</evidence>
<sequence length="515" mass="57292">MGVGEAVKNGTSDGRTDWKTEKKELFGVQLEVTSLLLEAERRRLILLQNELGNAVILNNNNPNGSSFKAKEETHKELVQAISRIQSQYEQLEQEYKIHALGALRCSNTGKNKRSQPAIGMKIATRYREDAHIRKDPIPRTCRCEIRRVFDTLERTCASRLRGNPRNRPLKEQPFARWVVVLAVTRPARGSWYLSTHCRRKLSPTPSFFHSPDVRNFCRVFLASFRPPVAAIFGRNAGDRLSARAAEATLLLPVFCEPRASVLCGPCILTRGGGKDGTLRQKCPFAILAVLPLAQIFSAGNTSEENGNSAASFLREYSCLLFGWLPTGAPRLADVRDERTMQGLECAGGVASRREFCGLTSWYSRGERGGERDYSGVTDKEKLLGSRSEQTLQFLISLSRVFRETVYNIVRMLITSQSIYGQSAEVDMTSEPCPRLNCSSRWLIMFQVLALNWIVHVPVNLGSSGGEVIRENDPRPVKNAGVARTRPVALVERASCCLEVGLAIITPIFSANKTST</sequence>
<keyword evidence="2" id="KW-1185">Reference proteome</keyword>
<proteinExistence type="predicted"/>
<reference evidence="1" key="1">
    <citation type="submission" date="2020-11" db="EMBL/GenBank/DDBJ databases">
        <authorList>
            <person name="Tran Van P."/>
        </authorList>
    </citation>
    <scope>NUCLEOTIDE SEQUENCE</scope>
</reference>